<comment type="caution">
    <text evidence="2">The sequence shown here is derived from an EMBL/GenBank/DDBJ whole genome shotgun (WGS) entry which is preliminary data.</text>
</comment>
<organism evidence="2 3">
    <name type="scientific">Stentor coeruleus</name>
    <dbReference type="NCBI Taxonomy" id="5963"/>
    <lineage>
        <taxon>Eukaryota</taxon>
        <taxon>Sar</taxon>
        <taxon>Alveolata</taxon>
        <taxon>Ciliophora</taxon>
        <taxon>Postciliodesmatophora</taxon>
        <taxon>Heterotrichea</taxon>
        <taxon>Heterotrichida</taxon>
        <taxon>Stentoridae</taxon>
        <taxon>Stentor</taxon>
    </lineage>
</organism>
<evidence type="ECO:0000313" key="2">
    <source>
        <dbReference type="EMBL" id="OMJ82353.1"/>
    </source>
</evidence>
<gene>
    <name evidence="2" type="ORF">SteCoe_16953</name>
</gene>
<accession>A0A1R2BZX7</accession>
<feature type="region of interest" description="Disordered" evidence="1">
    <location>
        <begin position="238"/>
        <end position="281"/>
    </location>
</feature>
<evidence type="ECO:0000313" key="3">
    <source>
        <dbReference type="Proteomes" id="UP000187209"/>
    </source>
</evidence>
<dbReference type="OrthoDB" id="10496982at2759"/>
<name>A0A1R2BZX7_9CILI</name>
<reference evidence="2 3" key="1">
    <citation type="submission" date="2016-11" db="EMBL/GenBank/DDBJ databases">
        <title>The macronuclear genome of Stentor coeruleus: a giant cell with tiny introns.</title>
        <authorList>
            <person name="Slabodnick M."/>
            <person name="Ruby J.G."/>
            <person name="Reiff S.B."/>
            <person name="Swart E.C."/>
            <person name="Gosai S."/>
            <person name="Prabakaran S."/>
            <person name="Witkowska E."/>
            <person name="Larue G.E."/>
            <person name="Fisher S."/>
            <person name="Freeman R.M."/>
            <person name="Gunawardena J."/>
            <person name="Chu W."/>
            <person name="Stover N.A."/>
            <person name="Gregory B.D."/>
            <person name="Nowacki M."/>
            <person name="Derisi J."/>
            <person name="Roy S.W."/>
            <person name="Marshall W.F."/>
            <person name="Sood P."/>
        </authorList>
    </citation>
    <scope>NUCLEOTIDE SEQUENCE [LARGE SCALE GENOMIC DNA]</scope>
    <source>
        <strain evidence="2">WM001</strain>
    </source>
</reference>
<evidence type="ECO:0000256" key="1">
    <source>
        <dbReference type="SAM" id="MobiDB-lite"/>
    </source>
</evidence>
<keyword evidence="3" id="KW-1185">Reference proteome</keyword>
<dbReference type="Proteomes" id="UP000187209">
    <property type="component" value="Unassembled WGS sequence"/>
</dbReference>
<proteinExistence type="predicted"/>
<dbReference type="EMBL" id="MPUH01000343">
    <property type="protein sequence ID" value="OMJ82353.1"/>
    <property type="molecule type" value="Genomic_DNA"/>
</dbReference>
<protein>
    <submittedName>
        <fullName evidence="2">Uncharacterized protein</fullName>
    </submittedName>
</protein>
<dbReference type="AlphaFoldDB" id="A0A1R2BZX7"/>
<sequence>MFNSLWDQLKSRLHPCEIDEALYFLTPDRIERNEDLCSEIKNLLELFDEIPSRFKDLSTHKHKVDFYLSKLSTKAQELGIQPTDLIPLKTPRDKHVYDFLSDGGSTRPHTAESSSTPATLIPNDIDLAFIEKHKQELTEALDKEYEFLKARADAIQKDLLHQATIPTAKEVNDLTKKLEEAVVNEIHPAMFNFSKKPNLENNEESKSKVQVYKEIDLEIPNPTPEICKPKVRVCVKPQRPPSSGIEISGVRKNSDSSRSVTSSKITRRLRSLVNDHRDIPM</sequence>